<sequence>MSKAIACLCVLALSGCTSLSTLFFYPQKTLISTPADAGLDYQDVWLTAADGTQLHAWWIPAQGSTPDSNNMVLYLHGNAENISSHSHSIYWLAKSGVSVLSLDYRGFGASQGRALLPDMLEDLTAAAAWMKNEYPDKDLIVLGQSIGTVLAINFAAQAPAQQHIKALILDAPLTAIGSAARSSLSGNLLGWLVWPFTVFIPNQWDSSKHIDKIDLPVLIMHSPTDSIIPYAQGKKLHSAWQQAYPAQQLCWLDSQGPHIMSFAFPELRKATLQFIEQPKCQPQTATENSTSLKR</sequence>
<reference evidence="3 4" key="1">
    <citation type="submission" date="2022-12" db="EMBL/GenBank/DDBJ databases">
        <title>Coexistence and Characterization of a Novel Tigecycline Resistance gene tet(X) variant and blaNDM-1 in a Pseudomonas caeni Isolate of Chicken Origin.</title>
        <authorList>
            <person name="Lu X."/>
            <person name="Zhang L."/>
            <person name="Li R."/>
            <person name="Wang Z."/>
        </authorList>
    </citation>
    <scope>NUCLEOTIDE SEQUENCE [LARGE SCALE GENOMIC DNA]</scope>
    <source>
        <strain evidence="3 4">CE14</strain>
    </source>
</reference>
<evidence type="ECO:0000313" key="4">
    <source>
        <dbReference type="Proteomes" id="UP001212189"/>
    </source>
</evidence>
<protein>
    <submittedName>
        <fullName evidence="3">Alpha/beta fold hydrolase</fullName>
    </submittedName>
</protein>
<dbReference type="RefSeq" id="WP_269817629.1">
    <property type="nucleotide sequence ID" value="NZ_CP114976.1"/>
</dbReference>
<dbReference type="SUPFAM" id="SSF53474">
    <property type="entry name" value="alpha/beta-Hydrolases"/>
    <property type="match status" value="1"/>
</dbReference>
<dbReference type="KEGG" id="dce:O6P33_09960"/>
<keyword evidence="1" id="KW-0732">Signal</keyword>
<gene>
    <name evidence="3" type="ORF">O6P33_09960</name>
</gene>
<keyword evidence="3" id="KW-0378">Hydrolase</keyword>
<dbReference type="EMBL" id="CP114976">
    <property type="protein sequence ID" value="WBE24686.1"/>
    <property type="molecule type" value="Genomic_DNA"/>
</dbReference>
<organism evidence="3 4">
    <name type="scientific">Denitrificimonas caeni</name>
    <dbReference type="NCBI Taxonomy" id="521720"/>
    <lineage>
        <taxon>Bacteria</taxon>
        <taxon>Pseudomonadati</taxon>
        <taxon>Pseudomonadota</taxon>
        <taxon>Gammaproteobacteria</taxon>
        <taxon>Pseudomonadales</taxon>
        <taxon>Pseudomonadaceae</taxon>
        <taxon>Denitrificimonas</taxon>
    </lineage>
</organism>
<evidence type="ECO:0000259" key="2">
    <source>
        <dbReference type="Pfam" id="PF12146"/>
    </source>
</evidence>
<dbReference type="PANTHER" id="PTHR12277">
    <property type="entry name" value="ALPHA/BETA HYDROLASE DOMAIN-CONTAINING PROTEIN"/>
    <property type="match status" value="1"/>
</dbReference>
<dbReference type="Pfam" id="PF12146">
    <property type="entry name" value="Hydrolase_4"/>
    <property type="match status" value="1"/>
</dbReference>
<keyword evidence="4" id="KW-1185">Reference proteome</keyword>
<feature type="domain" description="Serine aminopeptidase S33" evidence="2">
    <location>
        <begin position="69"/>
        <end position="180"/>
    </location>
</feature>
<name>A0AAF0AJS8_9GAMM</name>
<evidence type="ECO:0000256" key="1">
    <source>
        <dbReference type="SAM" id="SignalP"/>
    </source>
</evidence>
<evidence type="ECO:0000313" key="3">
    <source>
        <dbReference type="EMBL" id="WBE24686.1"/>
    </source>
</evidence>
<dbReference type="PANTHER" id="PTHR12277:SF81">
    <property type="entry name" value="PROTEIN ABHD13"/>
    <property type="match status" value="1"/>
</dbReference>
<dbReference type="AlphaFoldDB" id="A0AAF0AJS8"/>
<proteinExistence type="predicted"/>
<dbReference type="GO" id="GO:0016787">
    <property type="term" value="F:hydrolase activity"/>
    <property type="evidence" value="ECO:0007669"/>
    <property type="project" value="UniProtKB-KW"/>
</dbReference>
<accession>A0AAF0AJS8</accession>
<dbReference type="PROSITE" id="PS51257">
    <property type="entry name" value="PROKAR_LIPOPROTEIN"/>
    <property type="match status" value="1"/>
</dbReference>
<feature type="signal peptide" evidence="1">
    <location>
        <begin position="1"/>
        <end position="19"/>
    </location>
</feature>
<dbReference type="InterPro" id="IPR022742">
    <property type="entry name" value="Hydrolase_4"/>
</dbReference>
<dbReference type="InterPro" id="IPR029058">
    <property type="entry name" value="AB_hydrolase_fold"/>
</dbReference>
<feature type="chain" id="PRO_5042070551" evidence="1">
    <location>
        <begin position="20"/>
        <end position="294"/>
    </location>
</feature>
<dbReference type="Gene3D" id="3.40.50.1820">
    <property type="entry name" value="alpha/beta hydrolase"/>
    <property type="match status" value="1"/>
</dbReference>
<dbReference type="Proteomes" id="UP001212189">
    <property type="component" value="Chromosome"/>
</dbReference>